<dbReference type="STRING" id="1842727.RD110_24780"/>
<organism evidence="2 3">
    <name type="scientific">Rhodoferax koreensis</name>
    <dbReference type="NCBI Taxonomy" id="1842727"/>
    <lineage>
        <taxon>Bacteria</taxon>
        <taxon>Pseudomonadati</taxon>
        <taxon>Pseudomonadota</taxon>
        <taxon>Betaproteobacteria</taxon>
        <taxon>Burkholderiales</taxon>
        <taxon>Comamonadaceae</taxon>
        <taxon>Rhodoferax</taxon>
    </lineage>
</organism>
<proteinExistence type="predicted"/>
<feature type="domain" description="Carboxymuconolactone decarboxylase-like" evidence="1">
    <location>
        <begin position="39"/>
        <end position="108"/>
    </location>
</feature>
<dbReference type="SUPFAM" id="SSF69118">
    <property type="entry name" value="AhpD-like"/>
    <property type="match status" value="1"/>
</dbReference>
<evidence type="ECO:0000313" key="2">
    <source>
        <dbReference type="EMBL" id="APW40021.1"/>
    </source>
</evidence>
<dbReference type="InterPro" id="IPR029032">
    <property type="entry name" value="AhpD-like"/>
</dbReference>
<dbReference type="OrthoDB" id="4704294at2"/>
<dbReference type="AlphaFoldDB" id="A0A1P8K250"/>
<protein>
    <submittedName>
        <fullName evidence="2">Carboxymuconolactone decarboxylase</fullName>
    </submittedName>
</protein>
<sequence>MRIPPIPPGTRPELAAQEAQILAERGRISPLYQVLLNSPPVAQGWEQMLSAIRNRNSLPAGLRELVILRVAVLNRAAYEFDAHVPHALAGGVTQAAIDATRQPVLPDGLFSADERLVLELTDAMTRDIEVPDALFDRVRARFDGQALVDLTATVAAYNMVSRFLVALHIGH</sequence>
<keyword evidence="3" id="KW-1185">Reference proteome</keyword>
<dbReference type="KEGG" id="rhy:RD110_24780"/>
<dbReference type="PANTHER" id="PTHR34846:SF11">
    <property type="entry name" value="4-CARBOXYMUCONOLACTONE DECARBOXYLASE FAMILY PROTEIN (AFU_ORTHOLOGUE AFUA_6G11590)"/>
    <property type="match status" value="1"/>
</dbReference>
<dbReference type="RefSeq" id="WP_076203165.1">
    <property type="nucleotide sequence ID" value="NZ_CP019236.1"/>
</dbReference>
<dbReference type="Pfam" id="PF02627">
    <property type="entry name" value="CMD"/>
    <property type="match status" value="1"/>
</dbReference>
<reference evidence="2 3" key="1">
    <citation type="submission" date="2017-01" db="EMBL/GenBank/DDBJ databases">
        <authorList>
            <person name="Mah S.A."/>
            <person name="Swanson W.J."/>
            <person name="Moy G.W."/>
            <person name="Vacquier V.D."/>
        </authorList>
    </citation>
    <scope>NUCLEOTIDE SEQUENCE [LARGE SCALE GENOMIC DNA]</scope>
    <source>
        <strain evidence="2 3">DCY110</strain>
    </source>
</reference>
<accession>A0A1P8K250</accession>
<name>A0A1P8K250_9BURK</name>
<dbReference type="Proteomes" id="UP000186609">
    <property type="component" value="Chromosome"/>
</dbReference>
<dbReference type="PANTHER" id="PTHR34846">
    <property type="entry name" value="4-CARBOXYMUCONOLACTONE DECARBOXYLASE FAMILY PROTEIN (AFU_ORTHOLOGUE AFUA_6G11590)"/>
    <property type="match status" value="1"/>
</dbReference>
<dbReference type="InterPro" id="IPR003779">
    <property type="entry name" value="CMD-like"/>
</dbReference>
<evidence type="ECO:0000259" key="1">
    <source>
        <dbReference type="Pfam" id="PF02627"/>
    </source>
</evidence>
<dbReference type="GO" id="GO:0051920">
    <property type="term" value="F:peroxiredoxin activity"/>
    <property type="evidence" value="ECO:0007669"/>
    <property type="project" value="InterPro"/>
</dbReference>
<dbReference type="EMBL" id="CP019236">
    <property type="protein sequence ID" value="APW40021.1"/>
    <property type="molecule type" value="Genomic_DNA"/>
</dbReference>
<dbReference type="Gene3D" id="1.20.1290.10">
    <property type="entry name" value="AhpD-like"/>
    <property type="match status" value="1"/>
</dbReference>
<gene>
    <name evidence="2" type="ORF">RD110_24780</name>
</gene>
<evidence type="ECO:0000313" key="3">
    <source>
        <dbReference type="Proteomes" id="UP000186609"/>
    </source>
</evidence>